<keyword evidence="7" id="KW-0325">Glycoprotein</keyword>
<dbReference type="PANTHER" id="PTHR11567">
    <property type="entry name" value="ACID PHOSPHATASE-RELATED"/>
    <property type="match status" value="1"/>
</dbReference>
<evidence type="ECO:0000256" key="4">
    <source>
        <dbReference type="ARBA" id="ARBA00022729"/>
    </source>
</evidence>
<keyword evidence="5" id="KW-0378">Hydrolase</keyword>
<dbReference type="InterPro" id="IPR000560">
    <property type="entry name" value="His_Pase_clade-2"/>
</dbReference>
<evidence type="ECO:0000313" key="9">
    <source>
        <dbReference type="Proteomes" id="UP000695000"/>
    </source>
</evidence>
<feature type="signal peptide" evidence="8">
    <location>
        <begin position="1"/>
        <end position="19"/>
    </location>
</feature>
<comment type="similarity">
    <text evidence="2">Belongs to the histidine acid phosphatase family.</text>
</comment>
<evidence type="ECO:0000256" key="6">
    <source>
        <dbReference type="ARBA" id="ARBA00023157"/>
    </source>
</evidence>
<dbReference type="Proteomes" id="UP000695000">
    <property type="component" value="Unplaced"/>
</dbReference>
<evidence type="ECO:0000256" key="1">
    <source>
        <dbReference type="ARBA" id="ARBA00000032"/>
    </source>
</evidence>
<dbReference type="GeneID" id="108565657"/>
<accession>A0ABM1N1K9</accession>
<name>A0ABM1N1K9_NICVS</name>
<dbReference type="InterPro" id="IPR029033">
    <property type="entry name" value="His_PPase_superfam"/>
</dbReference>
<dbReference type="Pfam" id="PF00328">
    <property type="entry name" value="His_Phos_2"/>
    <property type="match status" value="1"/>
</dbReference>
<evidence type="ECO:0000256" key="7">
    <source>
        <dbReference type="ARBA" id="ARBA00023180"/>
    </source>
</evidence>
<dbReference type="SUPFAM" id="SSF53254">
    <property type="entry name" value="Phosphoglycerate mutase-like"/>
    <property type="match status" value="1"/>
</dbReference>
<protein>
    <recommendedName>
        <fullName evidence="3">acid phosphatase</fullName>
        <ecNumber evidence="3">3.1.3.2</ecNumber>
    </recommendedName>
</protein>
<keyword evidence="9" id="KW-1185">Reference proteome</keyword>
<dbReference type="RefSeq" id="XP_017780709.1">
    <property type="nucleotide sequence ID" value="XM_017925220.1"/>
</dbReference>
<evidence type="ECO:0000313" key="10">
    <source>
        <dbReference type="RefSeq" id="XP_017780709.1"/>
    </source>
</evidence>
<organism evidence="9 10">
    <name type="scientific">Nicrophorus vespilloides</name>
    <name type="common">Boreal carrion beetle</name>
    <dbReference type="NCBI Taxonomy" id="110193"/>
    <lineage>
        <taxon>Eukaryota</taxon>
        <taxon>Metazoa</taxon>
        <taxon>Ecdysozoa</taxon>
        <taxon>Arthropoda</taxon>
        <taxon>Hexapoda</taxon>
        <taxon>Insecta</taxon>
        <taxon>Pterygota</taxon>
        <taxon>Neoptera</taxon>
        <taxon>Endopterygota</taxon>
        <taxon>Coleoptera</taxon>
        <taxon>Polyphaga</taxon>
        <taxon>Staphyliniformia</taxon>
        <taxon>Silphidae</taxon>
        <taxon>Nicrophorinae</taxon>
        <taxon>Nicrophorus</taxon>
    </lineage>
</organism>
<dbReference type="InterPro" id="IPR050645">
    <property type="entry name" value="Histidine_acid_phosphatase"/>
</dbReference>
<feature type="chain" id="PRO_5045784721" description="acid phosphatase" evidence="8">
    <location>
        <begin position="20"/>
        <end position="353"/>
    </location>
</feature>
<evidence type="ECO:0000256" key="2">
    <source>
        <dbReference type="ARBA" id="ARBA00005375"/>
    </source>
</evidence>
<proteinExistence type="inferred from homology"/>
<evidence type="ECO:0000256" key="8">
    <source>
        <dbReference type="SAM" id="SignalP"/>
    </source>
</evidence>
<dbReference type="Gene3D" id="3.40.50.1240">
    <property type="entry name" value="Phosphoglycerate mutase-like"/>
    <property type="match status" value="1"/>
</dbReference>
<dbReference type="EC" id="3.1.3.2" evidence="3"/>
<evidence type="ECO:0000256" key="5">
    <source>
        <dbReference type="ARBA" id="ARBA00022801"/>
    </source>
</evidence>
<keyword evidence="4 8" id="KW-0732">Signal</keyword>
<evidence type="ECO:0000256" key="3">
    <source>
        <dbReference type="ARBA" id="ARBA00012646"/>
    </source>
</evidence>
<gene>
    <name evidence="10" type="primary">LOC108565657</name>
</gene>
<reference evidence="10" key="1">
    <citation type="submission" date="2025-08" db="UniProtKB">
        <authorList>
            <consortium name="RefSeq"/>
        </authorList>
    </citation>
    <scope>IDENTIFICATION</scope>
    <source>
        <tissue evidence="10">Whole Larva</tissue>
    </source>
</reference>
<keyword evidence="6" id="KW-1015">Disulfide bond</keyword>
<dbReference type="PANTHER" id="PTHR11567:SF211">
    <property type="entry name" value="PROSTATIC ACID PHOSPHATASE"/>
    <property type="match status" value="1"/>
</dbReference>
<comment type="catalytic activity">
    <reaction evidence="1">
        <text>a phosphate monoester + H2O = an alcohol + phosphate</text>
        <dbReference type="Rhea" id="RHEA:15017"/>
        <dbReference type="ChEBI" id="CHEBI:15377"/>
        <dbReference type="ChEBI" id="CHEBI:30879"/>
        <dbReference type="ChEBI" id="CHEBI:43474"/>
        <dbReference type="ChEBI" id="CHEBI:67140"/>
        <dbReference type="EC" id="3.1.3.2"/>
    </reaction>
</comment>
<dbReference type="CDD" id="cd07061">
    <property type="entry name" value="HP_HAP_like"/>
    <property type="match status" value="1"/>
</dbReference>
<sequence>MWKLSCLVFASLLVQFSVAEDTDTLLLTHIIFRHGDRTPDYGYMPLPSNPHANETFFPYGNGQLTLVGKKKAYNLGVKLRNRYSEFLGDLYYLDLIEAISSSSPRCVMSMQSVFAALFPPTPEWELKSGLEWQPVYLLAPSINEDKLIYPSCKKMNELHVEMDEDKASVYDYISENSGINITSSLEVMFIQNIYLVLDELGYELPEWVLKIWPQPFTKYGLQYWKELTDQTVHYAIGPLLRKMDLDTLNKINNTLVPKDRKMFMYSGHDLNVVSYLGAIGVYEENLYINYSASILIEVHQINDKYFVKVLFDNSDGNEYQVIRIPACGGVELCPLDTYISITKAKYGPEEWCT</sequence>